<evidence type="ECO:0000313" key="2">
    <source>
        <dbReference type="EMBL" id="KAF1925124.1"/>
    </source>
</evidence>
<name>A0A6A5RDD6_9PLEO</name>
<protein>
    <submittedName>
        <fullName evidence="2">Uncharacterized protein</fullName>
    </submittedName>
</protein>
<dbReference type="RefSeq" id="XP_033445376.1">
    <property type="nucleotide sequence ID" value="XM_033593667.1"/>
</dbReference>
<feature type="region of interest" description="Disordered" evidence="1">
    <location>
        <begin position="15"/>
        <end position="35"/>
    </location>
</feature>
<dbReference type="AlphaFoldDB" id="A0A6A5RDD6"/>
<evidence type="ECO:0000256" key="1">
    <source>
        <dbReference type="SAM" id="MobiDB-lite"/>
    </source>
</evidence>
<sequence length="85" mass="9683">MVHLSTAGGLLRCSHQRRKWTKPERRKRLSFATNQTSKKCGSVQCRRSECPRKKQPVTLQHLVADLAVSAIFALLGLSPTDQRRR</sequence>
<keyword evidence="3" id="KW-1185">Reference proteome</keyword>
<feature type="compositionally biased region" description="Basic residues" evidence="1">
    <location>
        <begin position="15"/>
        <end position="29"/>
    </location>
</feature>
<organism evidence="2 3">
    <name type="scientific">Didymella exigua CBS 183.55</name>
    <dbReference type="NCBI Taxonomy" id="1150837"/>
    <lineage>
        <taxon>Eukaryota</taxon>
        <taxon>Fungi</taxon>
        <taxon>Dikarya</taxon>
        <taxon>Ascomycota</taxon>
        <taxon>Pezizomycotina</taxon>
        <taxon>Dothideomycetes</taxon>
        <taxon>Pleosporomycetidae</taxon>
        <taxon>Pleosporales</taxon>
        <taxon>Pleosporineae</taxon>
        <taxon>Didymellaceae</taxon>
        <taxon>Didymella</taxon>
    </lineage>
</organism>
<evidence type="ECO:0000313" key="3">
    <source>
        <dbReference type="Proteomes" id="UP000800082"/>
    </source>
</evidence>
<accession>A0A6A5RDD6</accession>
<reference evidence="2" key="1">
    <citation type="journal article" date="2020" name="Stud. Mycol.">
        <title>101 Dothideomycetes genomes: a test case for predicting lifestyles and emergence of pathogens.</title>
        <authorList>
            <person name="Haridas S."/>
            <person name="Albert R."/>
            <person name="Binder M."/>
            <person name="Bloem J."/>
            <person name="Labutti K."/>
            <person name="Salamov A."/>
            <person name="Andreopoulos B."/>
            <person name="Baker S."/>
            <person name="Barry K."/>
            <person name="Bills G."/>
            <person name="Bluhm B."/>
            <person name="Cannon C."/>
            <person name="Castanera R."/>
            <person name="Culley D."/>
            <person name="Daum C."/>
            <person name="Ezra D."/>
            <person name="Gonzalez J."/>
            <person name="Henrissat B."/>
            <person name="Kuo A."/>
            <person name="Liang C."/>
            <person name="Lipzen A."/>
            <person name="Lutzoni F."/>
            <person name="Magnuson J."/>
            <person name="Mondo S."/>
            <person name="Nolan M."/>
            <person name="Ohm R."/>
            <person name="Pangilinan J."/>
            <person name="Park H.-J."/>
            <person name="Ramirez L."/>
            <person name="Alfaro M."/>
            <person name="Sun H."/>
            <person name="Tritt A."/>
            <person name="Yoshinaga Y."/>
            <person name="Zwiers L.-H."/>
            <person name="Turgeon B."/>
            <person name="Goodwin S."/>
            <person name="Spatafora J."/>
            <person name="Crous P."/>
            <person name="Grigoriev I."/>
        </authorList>
    </citation>
    <scope>NUCLEOTIDE SEQUENCE</scope>
    <source>
        <strain evidence="2">CBS 183.55</strain>
    </source>
</reference>
<gene>
    <name evidence="2" type="ORF">M421DRAFT_424154</name>
</gene>
<dbReference type="Proteomes" id="UP000800082">
    <property type="component" value="Unassembled WGS sequence"/>
</dbReference>
<dbReference type="GeneID" id="54351335"/>
<proteinExistence type="predicted"/>
<dbReference type="EMBL" id="ML978987">
    <property type="protein sequence ID" value="KAF1925124.1"/>
    <property type="molecule type" value="Genomic_DNA"/>
</dbReference>